<dbReference type="AlphaFoldDB" id="A0A914KXV2"/>
<dbReference type="WBParaSite" id="Minc3s00165g06530">
    <property type="protein sequence ID" value="Minc3s00165g06530"/>
    <property type="gene ID" value="Minc3s00165g06530"/>
</dbReference>
<evidence type="ECO:0000313" key="1">
    <source>
        <dbReference type="Proteomes" id="UP000887563"/>
    </source>
</evidence>
<organism evidence="1 2">
    <name type="scientific">Meloidogyne incognita</name>
    <name type="common">Southern root-knot nematode worm</name>
    <name type="synonym">Oxyuris incognita</name>
    <dbReference type="NCBI Taxonomy" id="6306"/>
    <lineage>
        <taxon>Eukaryota</taxon>
        <taxon>Metazoa</taxon>
        <taxon>Ecdysozoa</taxon>
        <taxon>Nematoda</taxon>
        <taxon>Chromadorea</taxon>
        <taxon>Rhabditida</taxon>
        <taxon>Tylenchina</taxon>
        <taxon>Tylenchomorpha</taxon>
        <taxon>Tylenchoidea</taxon>
        <taxon>Meloidogynidae</taxon>
        <taxon>Meloidogyninae</taxon>
        <taxon>Meloidogyne</taxon>
        <taxon>Meloidogyne incognita group</taxon>
    </lineage>
</organism>
<protein>
    <submittedName>
        <fullName evidence="2">Uncharacterized protein</fullName>
    </submittedName>
</protein>
<dbReference type="Proteomes" id="UP000887563">
    <property type="component" value="Unplaced"/>
</dbReference>
<accession>A0A914KXV2</accession>
<evidence type="ECO:0000313" key="2">
    <source>
        <dbReference type="WBParaSite" id="Minc3s00165g06530"/>
    </source>
</evidence>
<keyword evidence="1" id="KW-1185">Reference proteome</keyword>
<reference evidence="2" key="1">
    <citation type="submission" date="2022-11" db="UniProtKB">
        <authorList>
            <consortium name="WormBaseParasite"/>
        </authorList>
    </citation>
    <scope>IDENTIFICATION</scope>
</reference>
<name>A0A914KXV2_MELIC</name>
<sequence length="84" mass="9700">MEKFLGYFEEIDKREVIYAILPDLPSKPYLPPNPTKEEIEAAKKASVKEYFGIYITYLDKVQGCIGGDGPFEYNYQAKDSSKYF</sequence>
<proteinExistence type="predicted"/>